<keyword evidence="8" id="KW-1185">Reference proteome</keyword>
<reference evidence="8" key="1">
    <citation type="submission" date="2016-11" db="EMBL/GenBank/DDBJ databases">
        <authorList>
            <person name="Varghese N."/>
            <person name="Submissions S."/>
        </authorList>
    </citation>
    <scope>NUCLEOTIDE SEQUENCE [LARGE SCALE GENOMIC DNA]</scope>
    <source>
        <strain evidence="8">GAS401</strain>
    </source>
</reference>
<proteinExistence type="inferred from homology"/>
<comment type="similarity">
    <text evidence="2">Belongs to the polysaccharide deacetylase family.</text>
</comment>
<dbReference type="PANTHER" id="PTHR34216:SF7">
    <property type="entry name" value="POLY-BETA-1,6-N-ACETYL-D-GLUCOSAMINE N-DEACETYLASE"/>
    <property type="match status" value="1"/>
</dbReference>
<dbReference type="GO" id="GO:0005975">
    <property type="term" value="P:carbohydrate metabolic process"/>
    <property type="evidence" value="ECO:0007669"/>
    <property type="project" value="InterPro"/>
</dbReference>
<protein>
    <recommendedName>
        <fullName evidence="3">Chitooligosaccharide deacetylase</fullName>
    </recommendedName>
    <alternativeName>
        <fullName evidence="5">Nodulation protein B</fullName>
    </alternativeName>
</protein>
<dbReference type="AlphaFoldDB" id="A0A1M7TNS1"/>
<evidence type="ECO:0000256" key="1">
    <source>
        <dbReference type="ARBA" id="ARBA00003236"/>
    </source>
</evidence>
<comment type="function">
    <text evidence="1">Is involved in generating a small heat-stable compound (Nod), an acylated oligomer of N-acetylglucosamine, that stimulates mitosis in various plant protoplasts.</text>
</comment>
<evidence type="ECO:0000313" key="8">
    <source>
        <dbReference type="Proteomes" id="UP000184096"/>
    </source>
</evidence>
<dbReference type="SUPFAM" id="SSF88713">
    <property type="entry name" value="Glycoside hydrolase/deacetylase"/>
    <property type="match status" value="1"/>
</dbReference>
<dbReference type="GO" id="GO:0016810">
    <property type="term" value="F:hydrolase activity, acting on carbon-nitrogen (but not peptide) bonds"/>
    <property type="evidence" value="ECO:0007669"/>
    <property type="project" value="InterPro"/>
</dbReference>
<gene>
    <name evidence="7" type="ORF">SAMN05444170_2233</name>
</gene>
<evidence type="ECO:0000313" key="7">
    <source>
        <dbReference type="EMBL" id="SHN72283.1"/>
    </source>
</evidence>
<evidence type="ECO:0000256" key="2">
    <source>
        <dbReference type="ARBA" id="ARBA00010973"/>
    </source>
</evidence>
<dbReference type="PANTHER" id="PTHR34216">
    <property type="match status" value="1"/>
</dbReference>
<dbReference type="Proteomes" id="UP000184096">
    <property type="component" value="Chromosome I"/>
</dbReference>
<evidence type="ECO:0000256" key="4">
    <source>
        <dbReference type="ARBA" id="ARBA00022729"/>
    </source>
</evidence>
<dbReference type="OrthoDB" id="9782872at2"/>
<dbReference type="CDD" id="cd10968">
    <property type="entry name" value="CE4_Mlr8448_like_5s"/>
    <property type="match status" value="1"/>
</dbReference>
<keyword evidence="4" id="KW-0732">Signal</keyword>
<evidence type="ECO:0000259" key="6">
    <source>
        <dbReference type="Pfam" id="PF01522"/>
    </source>
</evidence>
<dbReference type="Pfam" id="PF01522">
    <property type="entry name" value="Polysacc_deac_1"/>
    <property type="match status" value="1"/>
</dbReference>
<dbReference type="InterPro" id="IPR051398">
    <property type="entry name" value="Polysacch_Deacetylase"/>
</dbReference>
<dbReference type="RefSeq" id="WP_072817928.1">
    <property type="nucleotide sequence ID" value="NZ_LT670849.1"/>
</dbReference>
<dbReference type="EMBL" id="LT670849">
    <property type="protein sequence ID" value="SHN72283.1"/>
    <property type="molecule type" value="Genomic_DNA"/>
</dbReference>
<dbReference type="InterPro" id="IPR002509">
    <property type="entry name" value="NODB_dom"/>
</dbReference>
<feature type="domain" description="NodB homology" evidence="6">
    <location>
        <begin position="91"/>
        <end position="295"/>
    </location>
</feature>
<organism evidence="7 8">
    <name type="scientific">Bradyrhizobium erythrophlei</name>
    <dbReference type="NCBI Taxonomy" id="1437360"/>
    <lineage>
        <taxon>Bacteria</taxon>
        <taxon>Pseudomonadati</taxon>
        <taxon>Pseudomonadota</taxon>
        <taxon>Alphaproteobacteria</taxon>
        <taxon>Hyphomicrobiales</taxon>
        <taxon>Nitrobacteraceae</taxon>
        <taxon>Bradyrhizobium</taxon>
    </lineage>
</organism>
<name>A0A1M7TNS1_9BRAD</name>
<dbReference type="Gene3D" id="3.20.20.370">
    <property type="entry name" value="Glycoside hydrolase/deacetylase"/>
    <property type="match status" value="1"/>
</dbReference>
<sequence length="352" mass="39757">MKQLRSNIIRAGLEALYFTGAHHLFRPIFSGVGSIFMLHHVRAAREAAFQPNRHLEITPEFLRTVLLHLRSRGVDIVTMDEMHRRMSERDFSRRFATFTFDDGYRDNRDFALPVMREFDAPFAVYVTSDFAQATGNLWWIALEMVTAKASHIEATIDGAATRIDSSTLPAKKAAFERLHDWLRALPGHDDLAREIGKLCIQHGIDRNKICSDLCLSWDELKPFADEPLVTIGAHSVTHCNIAQQTDEMARQEMTASRSRIEDALQRPALHFAYPYGDRRAAGQREFALAKEAGFKTAVTTRPGMVFAENAEYPTALPRVSLNGNYQHERILPVLTSGAATAMWNGFRRVDAA</sequence>
<accession>A0A1M7TNS1</accession>
<dbReference type="InterPro" id="IPR011330">
    <property type="entry name" value="Glyco_hydro/deAcase_b/a-brl"/>
</dbReference>
<evidence type="ECO:0000256" key="5">
    <source>
        <dbReference type="ARBA" id="ARBA00032976"/>
    </source>
</evidence>
<evidence type="ECO:0000256" key="3">
    <source>
        <dbReference type="ARBA" id="ARBA00020071"/>
    </source>
</evidence>